<dbReference type="EMBL" id="CM056810">
    <property type="protein sequence ID" value="KAJ8646718.1"/>
    <property type="molecule type" value="Genomic_DNA"/>
</dbReference>
<accession>A0ACC2MM74</accession>
<comment type="caution">
    <text evidence="1">The sequence shown here is derived from an EMBL/GenBank/DDBJ whole genome shotgun (WGS) entry which is preliminary data.</text>
</comment>
<keyword evidence="2" id="KW-1185">Reference proteome</keyword>
<gene>
    <name evidence="1" type="ORF">MRB53_008466</name>
</gene>
<protein>
    <submittedName>
        <fullName evidence="1">Uncharacterized protein</fullName>
    </submittedName>
</protein>
<name>A0ACC2MM74_PERAE</name>
<proteinExistence type="predicted"/>
<sequence length="172" mass="19803">MEKYARKIRKSLHFASEDVVEGPKGLSFFACADAVREGVVCTLKGTCNVRYRSMMEQGQEQGGKWFGLCWVKVKQSTVRGVEQRPIELFLWSRTGAESTDLREISVHGQITFSAVFVYKRLRLLLQIQVSFAFKFRLVFIVSKENRSLACKNRSNRLVNTLNRTRKFQAPET</sequence>
<dbReference type="Proteomes" id="UP001234297">
    <property type="component" value="Chromosome 2"/>
</dbReference>
<evidence type="ECO:0000313" key="1">
    <source>
        <dbReference type="EMBL" id="KAJ8646718.1"/>
    </source>
</evidence>
<reference evidence="1 2" key="1">
    <citation type="journal article" date="2022" name="Hortic Res">
        <title>A haplotype resolved chromosomal level avocado genome allows analysis of novel avocado genes.</title>
        <authorList>
            <person name="Nath O."/>
            <person name="Fletcher S.J."/>
            <person name="Hayward A."/>
            <person name="Shaw L.M."/>
            <person name="Masouleh A.K."/>
            <person name="Furtado A."/>
            <person name="Henry R.J."/>
            <person name="Mitter N."/>
        </authorList>
    </citation>
    <scope>NUCLEOTIDE SEQUENCE [LARGE SCALE GENOMIC DNA]</scope>
    <source>
        <strain evidence="2">cv. Hass</strain>
    </source>
</reference>
<evidence type="ECO:0000313" key="2">
    <source>
        <dbReference type="Proteomes" id="UP001234297"/>
    </source>
</evidence>
<organism evidence="1 2">
    <name type="scientific">Persea americana</name>
    <name type="common">Avocado</name>
    <dbReference type="NCBI Taxonomy" id="3435"/>
    <lineage>
        <taxon>Eukaryota</taxon>
        <taxon>Viridiplantae</taxon>
        <taxon>Streptophyta</taxon>
        <taxon>Embryophyta</taxon>
        <taxon>Tracheophyta</taxon>
        <taxon>Spermatophyta</taxon>
        <taxon>Magnoliopsida</taxon>
        <taxon>Magnoliidae</taxon>
        <taxon>Laurales</taxon>
        <taxon>Lauraceae</taxon>
        <taxon>Persea</taxon>
    </lineage>
</organism>